<evidence type="ECO:0000256" key="5">
    <source>
        <dbReference type="ARBA" id="ARBA00022692"/>
    </source>
</evidence>
<dbReference type="SUPFAM" id="SSF116726">
    <property type="entry name" value="TrkA C-terminal domain-like"/>
    <property type="match status" value="2"/>
</dbReference>
<dbReference type="Pfam" id="PF00999">
    <property type="entry name" value="Na_H_Exchanger"/>
    <property type="match status" value="1"/>
</dbReference>
<feature type="transmembrane region" description="Helical" evidence="9">
    <location>
        <begin position="91"/>
        <end position="112"/>
    </location>
</feature>
<evidence type="ECO:0000313" key="12">
    <source>
        <dbReference type="Proteomes" id="UP000199512"/>
    </source>
</evidence>
<dbReference type="Pfam" id="PF02080">
    <property type="entry name" value="TrkA_C"/>
    <property type="match status" value="2"/>
</dbReference>
<keyword evidence="12" id="KW-1185">Reference proteome</keyword>
<dbReference type="RefSeq" id="WP_091973570.1">
    <property type="nucleotide sequence ID" value="NZ_FODF01000001.1"/>
</dbReference>
<keyword evidence="7" id="KW-0406">Ion transport</keyword>
<feature type="domain" description="RCK C-terminal" evidence="10">
    <location>
        <begin position="482"/>
        <end position="537"/>
    </location>
</feature>
<feature type="transmembrane region" description="Helical" evidence="9">
    <location>
        <begin position="60"/>
        <end position="79"/>
    </location>
</feature>
<keyword evidence="2" id="KW-0813">Transport</keyword>
<feature type="transmembrane region" description="Helical" evidence="9">
    <location>
        <begin position="361"/>
        <end position="380"/>
    </location>
</feature>
<evidence type="ECO:0000256" key="8">
    <source>
        <dbReference type="ARBA" id="ARBA00023136"/>
    </source>
</evidence>
<evidence type="ECO:0000256" key="7">
    <source>
        <dbReference type="ARBA" id="ARBA00023065"/>
    </source>
</evidence>
<dbReference type="GO" id="GO:0015297">
    <property type="term" value="F:antiporter activity"/>
    <property type="evidence" value="ECO:0007669"/>
    <property type="project" value="UniProtKB-KW"/>
</dbReference>
<keyword evidence="4" id="KW-1003">Cell membrane</keyword>
<dbReference type="GO" id="GO:0005886">
    <property type="term" value="C:plasma membrane"/>
    <property type="evidence" value="ECO:0007669"/>
    <property type="project" value="UniProtKB-SubCell"/>
</dbReference>
<dbReference type="Proteomes" id="UP000199512">
    <property type="component" value="Unassembled WGS sequence"/>
</dbReference>
<dbReference type="InterPro" id="IPR038770">
    <property type="entry name" value="Na+/solute_symporter_sf"/>
</dbReference>
<dbReference type="PROSITE" id="PS51202">
    <property type="entry name" value="RCK_C"/>
    <property type="match status" value="2"/>
</dbReference>
<dbReference type="STRING" id="215200.SAMN05216454_101240"/>
<evidence type="ECO:0000256" key="2">
    <source>
        <dbReference type="ARBA" id="ARBA00022448"/>
    </source>
</evidence>
<evidence type="ECO:0000256" key="6">
    <source>
        <dbReference type="ARBA" id="ARBA00022989"/>
    </source>
</evidence>
<dbReference type="PANTHER" id="PTHR32507:SF7">
    <property type="entry name" value="K(+)_H(+) ANTIPORTER NHAP2"/>
    <property type="match status" value="1"/>
</dbReference>
<feature type="transmembrane region" description="Helical" evidence="9">
    <location>
        <begin position="187"/>
        <end position="210"/>
    </location>
</feature>
<feature type="transmembrane region" description="Helical" evidence="9">
    <location>
        <begin position="266"/>
        <end position="287"/>
    </location>
</feature>
<evidence type="ECO:0000256" key="1">
    <source>
        <dbReference type="ARBA" id="ARBA00004651"/>
    </source>
</evidence>
<evidence type="ECO:0000313" key="11">
    <source>
        <dbReference type="EMBL" id="SEN22740.1"/>
    </source>
</evidence>
<evidence type="ECO:0000256" key="4">
    <source>
        <dbReference type="ARBA" id="ARBA00022475"/>
    </source>
</evidence>
<feature type="transmembrane region" description="Helical" evidence="9">
    <location>
        <begin position="222"/>
        <end position="254"/>
    </location>
</feature>
<dbReference type="GO" id="GO:0006813">
    <property type="term" value="P:potassium ion transport"/>
    <property type="evidence" value="ECO:0007669"/>
    <property type="project" value="InterPro"/>
</dbReference>
<dbReference type="PANTHER" id="PTHR32507">
    <property type="entry name" value="NA(+)/H(+) ANTIPORTER 1"/>
    <property type="match status" value="1"/>
</dbReference>
<feature type="domain" description="RCK C-terminal" evidence="10">
    <location>
        <begin position="398"/>
        <end position="481"/>
    </location>
</feature>
<dbReference type="GO" id="GO:1902600">
    <property type="term" value="P:proton transmembrane transport"/>
    <property type="evidence" value="ECO:0007669"/>
    <property type="project" value="InterPro"/>
</dbReference>
<protein>
    <submittedName>
        <fullName evidence="11">Potassium/proton antiporter, CPA1 family</fullName>
    </submittedName>
</protein>
<sequence length="537" mass="58648">MMNVILLLSSAVVLISTTFLSKMSKKIRVPALLAFIFLGMIFGTEGIFKIDFTNFKLAETICTVALIFIMFYGGFGMNWNMIKPVFSRAATMASLGTVCTALAVGAFCHLALKMNILEGFLLGAVISSTDAASVFSILKANRLSLKYNTDSLLEMESGANDPFAYLLTITLISMIQGQSSVKNVALLLFNQLFFGMLLGLAIAILTVKIFKNFRFENEGMQSAFMVAIATLSYALPTAIGGNGFLSAYIVGVILGNRLRVNKKSMVNTFDSITSLMQIVIFFILGLLSVPSEIVHALPLGILITIFMGLVARPIISFILMKPLKAPNGQIAVVSWAGLRGASSIVFATVATVTIPNLSIDIFHIVFCVVILSILTQGTSLKFISKKCQMIDPEGDVMKTFNDYSEEIDMDFISTIIDPSSNWIGKKIYEIGMPNDILITLIQRNGQDIIPNGETVIEANDEIVLTATTFKNTSMGIDLQEHVIDKKHSWAYLTLSEISVPNNYLVVIIKREGHTVVPHGDTIILPGDIVVLNTLRNT</sequence>
<feature type="transmembrane region" description="Helical" evidence="9">
    <location>
        <begin position="299"/>
        <end position="320"/>
    </location>
</feature>
<evidence type="ECO:0000259" key="10">
    <source>
        <dbReference type="PROSITE" id="PS51202"/>
    </source>
</evidence>
<feature type="transmembrane region" description="Helical" evidence="9">
    <location>
        <begin position="119"/>
        <end position="138"/>
    </location>
</feature>
<gene>
    <name evidence="11" type="ORF">SAMN05216454_101240</name>
</gene>
<evidence type="ECO:0000256" key="3">
    <source>
        <dbReference type="ARBA" id="ARBA00022449"/>
    </source>
</evidence>
<comment type="subcellular location">
    <subcellularLocation>
        <location evidence="1">Cell membrane</location>
        <topology evidence="1">Multi-pass membrane protein</topology>
    </subcellularLocation>
</comment>
<dbReference type="Gene3D" id="1.20.1530.20">
    <property type="match status" value="1"/>
</dbReference>
<accession>A0A1H8ETL9</accession>
<feature type="transmembrane region" description="Helical" evidence="9">
    <location>
        <begin position="30"/>
        <end position="48"/>
    </location>
</feature>
<reference evidence="11 12" key="1">
    <citation type="submission" date="2016-10" db="EMBL/GenBank/DDBJ databases">
        <authorList>
            <person name="de Groot N.N."/>
        </authorList>
    </citation>
    <scope>NUCLEOTIDE SEQUENCE [LARGE SCALE GENOMIC DNA]</scope>
    <source>
        <strain evidence="11 12">Calf135</strain>
    </source>
</reference>
<dbReference type="GO" id="GO:0008324">
    <property type="term" value="F:monoatomic cation transmembrane transporter activity"/>
    <property type="evidence" value="ECO:0007669"/>
    <property type="project" value="InterPro"/>
</dbReference>
<evidence type="ECO:0000256" key="9">
    <source>
        <dbReference type="SAM" id="Phobius"/>
    </source>
</evidence>
<dbReference type="InterPro" id="IPR036721">
    <property type="entry name" value="RCK_C_sf"/>
</dbReference>
<dbReference type="NCBIfam" id="NF003716">
    <property type="entry name" value="PRK05326.1-3"/>
    <property type="match status" value="1"/>
</dbReference>
<organism evidence="11 12">
    <name type="scientific">Peptostreptococcus russellii</name>
    <dbReference type="NCBI Taxonomy" id="215200"/>
    <lineage>
        <taxon>Bacteria</taxon>
        <taxon>Bacillati</taxon>
        <taxon>Bacillota</taxon>
        <taxon>Clostridia</taxon>
        <taxon>Peptostreptococcales</taxon>
        <taxon>Peptostreptococcaceae</taxon>
        <taxon>Peptostreptococcus</taxon>
    </lineage>
</organism>
<dbReference type="Gene3D" id="3.30.70.1450">
    <property type="entry name" value="Regulator of K+ conductance, C-terminal domain"/>
    <property type="match status" value="2"/>
</dbReference>
<proteinExistence type="predicted"/>
<dbReference type="EMBL" id="FODF01000001">
    <property type="protein sequence ID" value="SEN22740.1"/>
    <property type="molecule type" value="Genomic_DNA"/>
</dbReference>
<feature type="transmembrane region" description="Helical" evidence="9">
    <location>
        <begin position="332"/>
        <end position="355"/>
    </location>
</feature>
<keyword evidence="8 9" id="KW-0472">Membrane</keyword>
<name>A0A1H8ETL9_9FIRM</name>
<keyword evidence="5 9" id="KW-0812">Transmembrane</keyword>
<dbReference type="InterPro" id="IPR006153">
    <property type="entry name" value="Cation/H_exchanger_TM"/>
</dbReference>
<dbReference type="NCBIfam" id="NF003715">
    <property type="entry name" value="PRK05326.1-2"/>
    <property type="match status" value="1"/>
</dbReference>
<dbReference type="AlphaFoldDB" id="A0A1H8ETL9"/>
<keyword evidence="3" id="KW-0050">Antiport</keyword>
<keyword evidence="6 9" id="KW-1133">Transmembrane helix</keyword>
<dbReference type="OrthoDB" id="9810759at2"/>
<dbReference type="InterPro" id="IPR006037">
    <property type="entry name" value="RCK_C"/>
</dbReference>